<proteinExistence type="inferred from homology"/>
<dbReference type="RefSeq" id="WP_188386199.1">
    <property type="nucleotide sequence ID" value="NZ_BMEY01000029.1"/>
</dbReference>
<organism evidence="3 4">
    <name type="scientific">Ornithinibacillus halotolerans</name>
    <dbReference type="NCBI Taxonomy" id="1274357"/>
    <lineage>
        <taxon>Bacteria</taxon>
        <taxon>Bacillati</taxon>
        <taxon>Bacillota</taxon>
        <taxon>Bacilli</taxon>
        <taxon>Bacillales</taxon>
        <taxon>Bacillaceae</taxon>
        <taxon>Ornithinibacillus</taxon>
    </lineage>
</organism>
<gene>
    <name evidence="3" type="ORF">GCM10008025_37370</name>
</gene>
<reference evidence="3" key="2">
    <citation type="submission" date="2020-09" db="EMBL/GenBank/DDBJ databases">
        <authorList>
            <person name="Sun Q."/>
            <person name="Zhou Y."/>
        </authorList>
    </citation>
    <scope>NUCLEOTIDE SEQUENCE</scope>
    <source>
        <strain evidence="3">CGMCC 1.12408</strain>
    </source>
</reference>
<dbReference type="SUPFAM" id="SSF52038">
    <property type="entry name" value="Barstar-related"/>
    <property type="match status" value="1"/>
</dbReference>
<feature type="domain" description="Barstar (barnase inhibitor)" evidence="2">
    <location>
        <begin position="1"/>
        <end position="88"/>
    </location>
</feature>
<dbReference type="AlphaFoldDB" id="A0A916WEP5"/>
<comment type="caution">
    <text evidence="3">The sequence shown here is derived from an EMBL/GenBank/DDBJ whole genome shotgun (WGS) entry which is preliminary data.</text>
</comment>
<accession>A0A916WEP5</accession>
<evidence type="ECO:0000313" key="3">
    <source>
        <dbReference type="EMBL" id="GGA91382.1"/>
    </source>
</evidence>
<protein>
    <recommendedName>
        <fullName evidence="2">Barstar (barnase inhibitor) domain-containing protein</fullName>
    </recommendedName>
</protein>
<reference evidence="3" key="1">
    <citation type="journal article" date="2014" name="Int. J. Syst. Evol. Microbiol.">
        <title>Complete genome sequence of Corynebacterium casei LMG S-19264T (=DSM 44701T), isolated from a smear-ripened cheese.</title>
        <authorList>
            <consortium name="US DOE Joint Genome Institute (JGI-PGF)"/>
            <person name="Walter F."/>
            <person name="Albersmeier A."/>
            <person name="Kalinowski J."/>
            <person name="Ruckert C."/>
        </authorList>
    </citation>
    <scope>NUCLEOTIDE SEQUENCE</scope>
    <source>
        <strain evidence="3">CGMCC 1.12408</strain>
    </source>
</reference>
<dbReference type="Pfam" id="PF01337">
    <property type="entry name" value="Barstar"/>
    <property type="match status" value="1"/>
</dbReference>
<dbReference type="Proteomes" id="UP000613512">
    <property type="component" value="Unassembled WGS sequence"/>
</dbReference>
<dbReference type="EMBL" id="BMEY01000029">
    <property type="protein sequence ID" value="GGA91382.1"/>
    <property type="molecule type" value="Genomic_DNA"/>
</dbReference>
<sequence>MTLVTLDGKTMQKKEDVHAYLKSKLNLPEYYGNNLDALWDVLSTLDDSMEIHFIHSKQMLECLGNYGTALLKVFEDAANENSNIKFRVIS</sequence>
<evidence type="ECO:0000256" key="1">
    <source>
        <dbReference type="ARBA" id="ARBA00006845"/>
    </source>
</evidence>
<dbReference type="InterPro" id="IPR000468">
    <property type="entry name" value="Barstar"/>
</dbReference>
<dbReference type="InterPro" id="IPR035905">
    <property type="entry name" value="Barstar-like_sf"/>
</dbReference>
<dbReference type="Gene3D" id="3.30.370.10">
    <property type="entry name" value="Barstar-like"/>
    <property type="match status" value="1"/>
</dbReference>
<comment type="similarity">
    <text evidence="1">Belongs to the barstar family.</text>
</comment>
<name>A0A916WEP5_9BACI</name>
<keyword evidence="4" id="KW-1185">Reference proteome</keyword>
<evidence type="ECO:0000313" key="4">
    <source>
        <dbReference type="Proteomes" id="UP000613512"/>
    </source>
</evidence>
<evidence type="ECO:0000259" key="2">
    <source>
        <dbReference type="Pfam" id="PF01337"/>
    </source>
</evidence>